<dbReference type="InterPro" id="IPR011701">
    <property type="entry name" value="MFS"/>
</dbReference>
<feature type="transmembrane region" description="Helical" evidence="3">
    <location>
        <begin position="105"/>
        <end position="126"/>
    </location>
</feature>
<protein>
    <recommendedName>
        <fullName evidence="4">Major facilitator superfamily (MFS) profile domain-containing protein</fullName>
    </recommendedName>
</protein>
<keyword evidence="3" id="KW-1133">Transmembrane helix</keyword>
<reference evidence="5" key="1">
    <citation type="submission" date="2023-01" db="EMBL/GenBank/DDBJ databases">
        <authorList>
            <person name="Piombo E."/>
        </authorList>
    </citation>
    <scope>NUCLEOTIDE SEQUENCE</scope>
</reference>
<feature type="transmembrane region" description="Helical" evidence="3">
    <location>
        <begin position="165"/>
        <end position="186"/>
    </location>
</feature>
<evidence type="ECO:0000256" key="3">
    <source>
        <dbReference type="SAM" id="Phobius"/>
    </source>
</evidence>
<proteinExistence type="inferred from homology"/>
<dbReference type="GO" id="GO:0022857">
    <property type="term" value="F:transmembrane transporter activity"/>
    <property type="evidence" value="ECO:0007669"/>
    <property type="project" value="InterPro"/>
</dbReference>
<organism evidence="5 6">
    <name type="scientific">Clonostachys chloroleuca</name>
    <dbReference type="NCBI Taxonomy" id="1926264"/>
    <lineage>
        <taxon>Eukaryota</taxon>
        <taxon>Fungi</taxon>
        <taxon>Dikarya</taxon>
        <taxon>Ascomycota</taxon>
        <taxon>Pezizomycotina</taxon>
        <taxon>Sordariomycetes</taxon>
        <taxon>Hypocreomycetidae</taxon>
        <taxon>Hypocreales</taxon>
        <taxon>Bionectriaceae</taxon>
        <taxon>Clonostachys</taxon>
    </lineage>
</organism>
<dbReference type="Proteomes" id="UP001160390">
    <property type="component" value="Unassembled WGS sequence"/>
</dbReference>
<sequence length="485" mass="52343">MTQLPNFSRKTSGSSASLKTLCDASSAQQSWGDSEKGLSELEDEIRAIKQAERASTSTGSSLSDWTTLLGGFMSLVATGGIGNATGLVQTYWENNQLRDFSSRDIGWIAGTNICLSLFLPVLSGPVYDRYGPLWLMIGGSASFVVGVFVMSFLNNPELPQMTYGLLLLTWGIMGGAGNGLVATAVSGAVCQRFDKRRGLANGIASGGNSVGGVVWPMMLRETLNRWGWQWAVRLLGGIALVLVALGCVLVRPPPQMVVTAKREAEIKKAEGRKEAKAKVLKTCVVEGAECFKKADFVWMTASLAIFQFTVMGVAGTLPSWGEGQGFDQTSLFNLVAVMNAAAAIGRIAVGALSDAIGRFNTCVSIMTLSVVVMFGLFFNVGGMIWKFYVFAAFWGFVYGAVLMMISVLVREQCNHEEFGRYLSACHVALSIAGLVCVPLSAQMLASFGPQMDVVFFGILCTVSLLFMILTRWAFLDYEWSWTSKV</sequence>
<evidence type="ECO:0000313" key="6">
    <source>
        <dbReference type="Proteomes" id="UP001160390"/>
    </source>
</evidence>
<feature type="transmembrane region" description="Helical" evidence="3">
    <location>
        <begin position="361"/>
        <end position="381"/>
    </location>
</feature>
<comment type="similarity">
    <text evidence="2">Belongs to the major facilitator superfamily. Monocarboxylate porter (TC 2.A.1.13) family.</text>
</comment>
<keyword evidence="3" id="KW-0472">Membrane</keyword>
<dbReference type="PANTHER" id="PTHR11360:SF230">
    <property type="entry name" value="MONOCARBOXYLATE TRANSPORTER, PUTATIVE (AFU_ORTHOLOGUE AFUA_2G12790)-RELATED"/>
    <property type="match status" value="1"/>
</dbReference>
<gene>
    <name evidence="5" type="ORF">CCHLO57077_00002011</name>
</gene>
<feature type="transmembrane region" description="Helical" evidence="3">
    <location>
        <begin position="198"/>
        <end position="218"/>
    </location>
</feature>
<dbReference type="PANTHER" id="PTHR11360">
    <property type="entry name" value="MONOCARBOXYLATE TRANSPORTER"/>
    <property type="match status" value="1"/>
</dbReference>
<feature type="transmembrane region" description="Helical" evidence="3">
    <location>
        <begin position="230"/>
        <end position="250"/>
    </location>
</feature>
<feature type="transmembrane region" description="Helical" evidence="3">
    <location>
        <begin position="330"/>
        <end position="349"/>
    </location>
</feature>
<dbReference type="Gene3D" id="1.20.1250.20">
    <property type="entry name" value="MFS general substrate transporter like domains"/>
    <property type="match status" value="1"/>
</dbReference>
<feature type="transmembrane region" description="Helical" evidence="3">
    <location>
        <begin position="453"/>
        <end position="474"/>
    </location>
</feature>
<feature type="transmembrane region" description="Helical" evidence="3">
    <location>
        <begin position="65"/>
        <end position="85"/>
    </location>
</feature>
<feature type="transmembrane region" description="Helical" evidence="3">
    <location>
        <begin position="296"/>
        <end position="318"/>
    </location>
</feature>
<evidence type="ECO:0000256" key="2">
    <source>
        <dbReference type="ARBA" id="ARBA00006727"/>
    </source>
</evidence>
<dbReference type="AlphaFoldDB" id="A0AA35Q4W3"/>
<evidence type="ECO:0000259" key="4">
    <source>
        <dbReference type="PROSITE" id="PS50850"/>
    </source>
</evidence>
<feature type="transmembrane region" description="Helical" evidence="3">
    <location>
        <begin position="421"/>
        <end position="441"/>
    </location>
</feature>
<dbReference type="InterPro" id="IPR020846">
    <property type="entry name" value="MFS_dom"/>
</dbReference>
<feature type="transmembrane region" description="Helical" evidence="3">
    <location>
        <begin position="133"/>
        <end position="153"/>
    </location>
</feature>
<accession>A0AA35Q4W3</accession>
<dbReference type="Pfam" id="PF07690">
    <property type="entry name" value="MFS_1"/>
    <property type="match status" value="1"/>
</dbReference>
<evidence type="ECO:0000256" key="1">
    <source>
        <dbReference type="ARBA" id="ARBA00004141"/>
    </source>
</evidence>
<comment type="subcellular location">
    <subcellularLocation>
        <location evidence="1">Membrane</location>
        <topology evidence="1">Multi-pass membrane protein</topology>
    </subcellularLocation>
</comment>
<dbReference type="InterPro" id="IPR036259">
    <property type="entry name" value="MFS_trans_sf"/>
</dbReference>
<dbReference type="InterPro" id="IPR050327">
    <property type="entry name" value="Proton-linked_MCT"/>
</dbReference>
<keyword evidence="6" id="KW-1185">Reference proteome</keyword>
<comment type="caution">
    <text evidence="5">The sequence shown here is derived from an EMBL/GenBank/DDBJ whole genome shotgun (WGS) entry which is preliminary data.</text>
</comment>
<feature type="domain" description="Major facilitator superfamily (MFS) profile" evidence="4">
    <location>
        <begin position="63"/>
        <end position="475"/>
    </location>
</feature>
<keyword evidence="3" id="KW-0812">Transmembrane</keyword>
<name>A0AA35Q4W3_9HYPO</name>
<dbReference type="PROSITE" id="PS50850">
    <property type="entry name" value="MFS"/>
    <property type="match status" value="1"/>
</dbReference>
<dbReference type="SUPFAM" id="SSF103473">
    <property type="entry name" value="MFS general substrate transporter"/>
    <property type="match status" value="1"/>
</dbReference>
<evidence type="ECO:0000313" key="5">
    <source>
        <dbReference type="EMBL" id="CAI6090404.1"/>
    </source>
</evidence>
<dbReference type="GO" id="GO:0016020">
    <property type="term" value="C:membrane"/>
    <property type="evidence" value="ECO:0007669"/>
    <property type="project" value="UniProtKB-SubCell"/>
</dbReference>
<dbReference type="EMBL" id="CABFNP030001012">
    <property type="protein sequence ID" value="CAI6090404.1"/>
    <property type="molecule type" value="Genomic_DNA"/>
</dbReference>
<feature type="transmembrane region" description="Helical" evidence="3">
    <location>
        <begin position="387"/>
        <end position="409"/>
    </location>
</feature>